<keyword evidence="1" id="KW-0472">Membrane</keyword>
<keyword evidence="1" id="KW-1133">Transmembrane helix</keyword>
<evidence type="ECO:0000313" key="2">
    <source>
        <dbReference type="EMBL" id="MET6990295.1"/>
    </source>
</evidence>
<name>A0ABV2ST09_9FLAO</name>
<feature type="transmembrane region" description="Helical" evidence="1">
    <location>
        <begin position="45"/>
        <end position="66"/>
    </location>
</feature>
<keyword evidence="1" id="KW-0812">Transmembrane</keyword>
<dbReference type="EMBL" id="JBEXAE010000002">
    <property type="protein sequence ID" value="MET6990295.1"/>
    <property type="molecule type" value="Genomic_DNA"/>
</dbReference>
<sequence length="148" mass="16592">MNKQLWQSILISYLIGAPMGILTIIATIIIPVLYSREGISSMSIIMGYGFPTLGLIAAFIIALWFGGKLAYKNVNKGKSLILTSFKYSTFVNLIIWTTYCLIVYQTIEDDSFKYMLPAIIVFLISTILSTFTIGLLISYIIKLINRSN</sequence>
<feature type="transmembrane region" description="Helical" evidence="1">
    <location>
        <begin position="87"/>
        <end position="107"/>
    </location>
</feature>
<gene>
    <name evidence="2" type="ORF">ABXZ36_06510</name>
</gene>
<feature type="transmembrane region" description="Helical" evidence="1">
    <location>
        <begin position="12"/>
        <end position="33"/>
    </location>
</feature>
<reference evidence="2 3" key="1">
    <citation type="submission" date="2024-07" db="EMBL/GenBank/DDBJ databases">
        <title>The genome sequence of type strain Sediminicola arcticus GDMCC 1.2805.</title>
        <authorList>
            <person name="Liu Y."/>
        </authorList>
    </citation>
    <scope>NUCLEOTIDE SEQUENCE [LARGE SCALE GENOMIC DNA]</scope>
    <source>
        <strain evidence="2 3">GDMCC 1.2805</strain>
    </source>
</reference>
<feature type="transmembrane region" description="Helical" evidence="1">
    <location>
        <begin position="119"/>
        <end position="141"/>
    </location>
</feature>
<accession>A0ABV2ST09</accession>
<keyword evidence="3" id="KW-1185">Reference proteome</keyword>
<evidence type="ECO:0008006" key="4">
    <source>
        <dbReference type="Google" id="ProtNLM"/>
    </source>
</evidence>
<comment type="caution">
    <text evidence="2">The sequence shown here is derived from an EMBL/GenBank/DDBJ whole genome shotgun (WGS) entry which is preliminary data.</text>
</comment>
<organism evidence="2 3">
    <name type="scientific">Sediminicola arcticus</name>
    <dbReference type="NCBI Taxonomy" id="1574308"/>
    <lineage>
        <taxon>Bacteria</taxon>
        <taxon>Pseudomonadati</taxon>
        <taxon>Bacteroidota</taxon>
        <taxon>Flavobacteriia</taxon>
        <taxon>Flavobacteriales</taxon>
        <taxon>Flavobacteriaceae</taxon>
        <taxon>Sediminicola</taxon>
    </lineage>
</organism>
<dbReference type="RefSeq" id="WP_354614685.1">
    <property type="nucleotide sequence ID" value="NZ_JBEXAE010000002.1"/>
</dbReference>
<evidence type="ECO:0000256" key="1">
    <source>
        <dbReference type="SAM" id="Phobius"/>
    </source>
</evidence>
<evidence type="ECO:0000313" key="3">
    <source>
        <dbReference type="Proteomes" id="UP001549799"/>
    </source>
</evidence>
<dbReference type="Proteomes" id="UP001549799">
    <property type="component" value="Unassembled WGS sequence"/>
</dbReference>
<protein>
    <recommendedName>
        <fullName evidence="4">DUF2975 domain-containing protein</fullName>
    </recommendedName>
</protein>
<proteinExistence type="predicted"/>